<dbReference type="GO" id="GO:0006611">
    <property type="term" value="P:protein export from nucleus"/>
    <property type="evidence" value="ECO:0000318"/>
    <property type="project" value="GO_Central"/>
</dbReference>
<dbReference type="VEuPathDB" id="TrichDB:TVAG_183040"/>
<comment type="subcellular location">
    <subcellularLocation>
        <location evidence="2">Cytoplasm</location>
    </subcellularLocation>
    <subcellularLocation>
        <location evidence="1">Nucleus</location>
    </subcellularLocation>
</comment>
<dbReference type="InParanoid" id="A2D942"/>
<evidence type="ECO:0000256" key="4">
    <source>
        <dbReference type="ARBA" id="ARBA00022448"/>
    </source>
</evidence>
<reference evidence="8" key="1">
    <citation type="submission" date="2006-10" db="EMBL/GenBank/DDBJ databases">
        <authorList>
            <person name="Amadeo P."/>
            <person name="Zhao Q."/>
            <person name="Wortman J."/>
            <person name="Fraser-Liggett C."/>
            <person name="Carlton J."/>
        </authorList>
    </citation>
    <scope>NUCLEOTIDE SEQUENCE</scope>
    <source>
        <strain evidence="8">G3</strain>
    </source>
</reference>
<dbReference type="KEGG" id="tva:5468627"/>
<evidence type="ECO:0000256" key="5">
    <source>
        <dbReference type="ARBA" id="ARBA00022490"/>
    </source>
</evidence>
<dbReference type="GO" id="GO:0005049">
    <property type="term" value="F:nuclear export signal receptor activity"/>
    <property type="evidence" value="ECO:0000318"/>
    <property type="project" value="GO_Central"/>
</dbReference>
<evidence type="ECO:0000313" key="8">
    <source>
        <dbReference type="EMBL" id="EAY23068.1"/>
    </source>
</evidence>
<dbReference type="RefSeq" id="XP_001584054.1">
    <property type="nucleotide sequence ID" value="XM_001584004.1"/>
</dbReference>
<evidence type="ECO:0000256" key="6">
    <source>
        <dbReference type="ARBA" id="ARBA00022927"/>
    </source>
</evidence>
<dbReference type="SMR" id="A2D942"/>
<dbReference type="GO" id="GO:0005737">
    <property type="term" value="C:cytoplasm"/>
    <property type="evidence" value="ECO:0000318"/>
    <property type="project" value="GO_Central"/>
</dbReference>
<proteinExistence type="inferred from homology"/>
<sequence>MDENPYIELKTLLLADVTDNEATFALNRYIQNPNCLELFDLFLEEGSQRDDIYFKTLQSINVLLSKRGCLVPVEKLQRHTEILSNFLVRETTNAAKEQNSHRELSLVLATSYRVLLEQSSSEQLQFLHQILSQGNRIQKRIALNTLRELVSNIKTEQFQLTDQKYIEFRVKFQKTYLASFFQAAVPFLDQPDDDLCTHPGVKLLYECLFYNCRQEDMLQYRFTVPDDWVDFYQDPMFPQKLFAIFNYGNSKAIEKMNNNDNSPEKIELENMAKDSLDTLLLFCSAVDSTWKAIDKHMDFIKSIAGSIIEIFETGMQIIPPVNLALSRLICKIGLVLPIQHFMSTTELAQPFFANVQNYTLAQFQNQTFKEDDMNKICGYLLNFWGRASSVYSVNPPKMGDLSGIFIDIFKNYVDSFLTGIITSNEANEYISKTDFLTNFEFLWNVAAIDTESCINFLNEKIYECINFISQENSVRECLLRLASIILMISSRFSARPYGYSRSMSNETISNLATLTQSIFNIMGATAGIMEGLVQNYRPEISTMEIALVNFANAFKRDMFTTDRDNISKIYEAMQLPNGRKVAFDNFVTRFINDLIIFNGQTDLIKRILQYIDDMTNVSCVKAVHELSNTNENIIKLITRQTFISIQADEPKAYKKLTTMLNTIYGRNIKSTEALNLFLDHFDEKFKIISQSGFEDRYEVLTIFCEIRGLLKGIQVSEFLYVAKRYMNNYVEYALECLAKYAAMSDDDIEADVIFKAIVLSWLYIASNKGMKIVIPTRSADGIRIFTHTLRFVETIINCSPENSPRKLSAFRVIHASLSQSYVNFGVMNYFKDENPERMLGIYFDLLICVLGNNLDQDPLTDEKCLNAIVASITCIASIFPVFIISEPELFQAALKFLKRALKAKELPNIWKECCRAIFKLIVAVLTNNPENNGATGKVDAAWLFECLIKHFVLILDTILQQTKSSSDEAAPPLFLIIKYAPDQCQEIFRIVIEAFGDNAPQVAQIFERLQELVVQSDNVLDAPPAFKNALPKFKTEMSRFPISILNLFEKRKQ</sequence>
<dbReference type="InterPro" id="IPR016024">
    <property type="entry name" value="ARM-type_fold"/>
</dbReference>
<dbReference type="OrthoDB" id="244158at2759"/>
<protein>
    <recommendedName>
        <fullName evidence="10">Exportin-1 C-terminal domain-containing protein</fullName>
    </recommendedName>
</protein>
<dbReference type="InterPro" id="IPR044189">
    <property type="entry name" value="XPO4/7-like"/>
</dbReference>
<keyword evidence="4" id="KW-0813">Transport</keyword>
<name>A2D942_TRIV3</name>
<keyword evidence="6" id="KW-0653">Protein transport</keyword>
<comment type="similarity">
    <text evidence="3">Belongs to the exportin family.</text>
</comment>
<dbReference type="PANTHER" id="PTHR12596:SF2">
    <property type="entry name" value="EXPORTIN-7 ISOFORM X1"/>
    <property type="match status" value="1"/>
</dbReference>
<keyword evidence="7" id="KW-0539">Nucleus</keyword>
<reference evidence="8" key="2">
    <citation type="journal article" date="2007" name="Science">
        <title>Draft genome sequence of the sexually transmitted pathogen Trichomonas vaginalis.</title>
        <authorList>
            <person name="Carlton J.M."/>
            <person name="Hirt R.P."/>
            <person name="Silva J.C."/>
            <person name="Delcher A.L."/>
            <person name="Schatz M."/>
            <person name="Zhao Q."/>
            <person name="Wortman J.R."/>
            <person name="Bidwell S.L."/>
            <person name="Alsmark U.C.M."/>
            <person name="Besteiro S."/>
            <person name="Sicheritz-Ponten T."/>
            <person name="Noel C.J."/>
            <person name="Dacks J.B."/>
            <person name="Foster P.G."/>
            <person name="Simillion C."/>
            <person name="Van de Peer Y."/>
            <person name="Miranda-Saavedra D."/>
            <person name="Barton G.J."/>
            <person name="Westrop G.D."/>
            <person name="Mueller S."/>
            <person name="Dessi D."/>
            <person name="Fiori P.L."/>
            <person name="Ren Q."/>
            <person name="Paulsen I."/>
            <person name="Zhang H."/>
            <person name="Bastida-Corcuera F.D."/>
            <person name="Simoes-Barbosa A."/>
            <person name="Brown M.T."/>
            <person name="Hayes R.D."/>
            <person name="Mukherjee M."/>
            <person name="Okumura C.Y."/>
            <person name="Schneider R."/>
            <person name="Smith A.J."/>
            <person name="Vanacova S."/>
            <person name="Villalvazo M."/>
            <person name="Haas B.J."/>
            <person name="Pertea M."/>
            <person name="Feldblyum T.V."/>
            <person name="Utterback T.R."/>
            <person name="Shu C.L."/>
            <person name="Osoegawa K."/>
            <person name="de Jong P.J."/>
            <person name="Hrdy I."/>
            <person name="Horvathova L."/>
            <person name="Zubacova Z."/>
            <person name="Dolezal P."/>
            <person name="Malik S.B."/>
            <person name="Logsdon J.M. Jr."/>
            <person name="Henze K."/>
            <person name="Gupta A."/>
            <person name="Wang C.C."/>
            <person name="Dunne R.L."/>
            <person name="Upcroft J.A."/>
            <person name="Upcroft P."/>
            <person name="White O."/>
            <person name="Salzberg S.L."/>
            <person name="Tang P."/>
            <person name="Chiu C.-H."/>
            <person name="Lee Y.-S."/>
            <person name="Embley T.M."/>
            <person name="Coombs G.H."/>
            <person name="Mottram J.C."/>
            <person name="Tachezy J."/>
            <person name="Fraser-Liggett C.M."/>
            <person name="Johnson P.J."/>
        </authorList>
    </citation>
    <scope>NUCLEOTIDE SEQUENCE [LARGE SCALE GENOMIC DNA]</scope>
    <source>
        <strain evidence="8">G3</strain>
    </source>
</reference>
<evidence type="ECO:0000256" key="7">
    <source>
        <dbReference type="ARBA" id="ARBA00023242"/>
    </source>
</evidence>
<dbReference type="AlphaFoldDB" id="A2D942"/>
<evidence type="ECO:0000256" key="2">
    <source>
        <dbReference type="ARBA" id="ARBA00004496"/>
    </source>
</evidence>
<accession>A2D942</accession>
<keyword evidence="5" id="KW-0963">Cytoplasm</keyword>
<dbReference type="VEuPathDB" id="TrichDB:TVAGG3_0529640"/>
<evidence type="ECO:0000313" key="9">
    <source>
        <dbReference type="Proteomes" id="UP000001542"/>
    </source>
</evidence>
<dbReference type="Proteomes" id="UP000001542">
    <property type="component" value="Unassembled WGS sequence"/>
</dbReference>
<dbReference type="EMBL" id="DS113180">
    <property type="protein sequence ID" value="EAY23068.1"/>
    <property type="molecule type" value="Genomic_DNA"/>
</dbReference>
<evidence type="ECO:0000256" key="3">
    <source>
        <dbReference type="ARBA" id="ARBA00009466"/>
    </source>
</evidence>
<evidence type="ECO:0008006" key="10">
    <source>
        <dbReference type="Google" id="ProtNLM"/>
    </source>
</evidence>
<organism evidence="8 9">
    <name type="scientific">Trichomonas vaginalis (strain ATCC PRA-98 / G3)</name>
    <dbReference type="NCBI Taxonomy" id="412133"/>
    <lineage>
        <taxon>Eukaryota</taxon>
        <taxon>Metamonada</taxon>
        <taxon>Parabasalia</taxon>
        <taxon>Trichomonadida</taxon>
        <taxon>Trichomonadidae</taxon>
        <taxon>Trichomonas</taxon>
    </lineage>
</organism>
<dbReference type="SUPFAM" id="SSF48371">
    <property type="entry name" value="ARM repeat"/>
    <property type="match status" value="1"/>
</dbReference>
<evidence type="ECO:0000256" key="1">
    <source>
        <dbReference type="ARBA" id="ARBA00004123"/>
    </source>
</evidence>
<dbReference type="GO" id="GO:0005643">
    <property type="term" value="C:nuclear pore"/>
    <property type="evidence" value="ECO:0000318"/>
    <property type="project" value="GO_Central"/>
</dbReference>
<gene>
    <name evidence="8" type="ORF">TVAG_183040</name>
</gene>
<keyword evidence="9" id="KW-1185">Reference proteome</keyword>
<dbReference type="PANTHER" id="PTHR12596">
    <property type="entry name" value="EXPORTIN 4,7-RELATED"/>
    <property type="match status" value="1"/>
</dbReference>